<organism evidence="4">
    <name type="scientific">Billgrantia gudaonensis</name>
    <dbReference type="NCBI Taxonomy" id="376427"/>
    <lineage>
        <taxon>Bacteria</taxon>
        <taxon>Pseudomonadati</taxon>
        <taxon>Pseudomonadota</taxon>
        <taxon>Gammaproteobacteria</taxon>
        <taxon>Oceanospirillales</taxon>
        <taxon>Halomonadaceae</taxon>
        <taxon>Billgrantia</taxon>
    </lineage>
</organism>
<comment type="caution">
    <text evidence="4">The sequence shown here is derived from an EMBL/GenBank/DDBJ whole genome shotgun (WGS) entry which is preliminary data.</text>
</comment>
<dbReference type="AlphaFoldDB" id="A0A432JLJ7"/>
<dbReference type="SUPFAM" id="SSF52540">
    <property type="entry name" value="P-loop containing nucleoside triphosphate hydrolases"/>
    <property type="match status" value="1"/>
</dbReference>
<keyword evidence="1" id="KW-0813">Transport</keyword>
<protein>
    <submittedName>
        <fullName evidence="4">ATP-binding cassette domain-containing protein</fullName>
    </submittedName>
</protein>
<dbReference type="PANTHER" id="PTHR42781">
    <property type="entry name" value="SPERMIDINE/PUTRESCINE IMPORT ATP-BINDING PROTEIN POTA"/>
    <property type="match status" value="1"/>
</dbReference>
<dbReference type="GO" id="GO:0016887">
    <property type="term" value="F:ATP hydrolysis activity"/>
    <property type="evidence" value="ECO:0007669"/>
    <property type="project" value="InterPro"/>
</dbReference>
<gene>
    <name evidence="4" type="ORF">DSL92_02040</name>
</gene>
<sequence length="193" mass="21790">MAERLTIGAPGGQRSSARADTAGGGLPLCGRRASRWWGPRAQQEHPAACHCRALPSPEWRDRLQRRAVARHRQRHAVLSNVAADIVFQDYALFLTSRARQRAPRTWVISSHRRVRRCRTVAGPSAPRWARRPLSVELSGGQRQRVALARALAREPQVLLLDEPFSAVDQVTRRRLQLNWRAQGNPHSHRTGHP</sequence>
<dbReference type="InterPro" id="IPR027417">
    <property type="entry name" value="P-loop_NTPase"/>
</dbReference>
<dbReference type="Pfam" id="PF00005">
    <property type="entry name" value="ABC_tran"/>
    <property type="match status" value="1"/>
</dbReference>
<dbReference type="GO" id="GO:0005524">
    <property type="term" value="F:ATP binding"/>
    <property type="evidence" value="ECO:0007669"/>
    <property type="project" value="UniProtKB-KW"/>
</dbReference>
<evidence type="ECO:0000259" key="3">
    <source>
        <dbReference type="Pfam" id="PF00005"/>
    </source>
</evidence>
<evidence type="ECO:0000256" key="1">
    <source>
        <dbReference type="ARBA" id="ARBA00022448"/>
    </source>
</evidence>
<dbReference type="Gene3D" id="3.40.50.300">
    <property type="entry name" value="P-loop containing nucleotide triphosphate hydrolases"/>
    <property type="match status" value="1"/>
</dbReference>
<reference evidence="4" key="1">
    <citation type="submission" date="2018-12" db="EMBL/GenBank/DDBJ databases">
        <authorList>
            <person name="Jadhav K."/>
            <person name="Kushwaha B."/>
            <person name="Jadhav I."/>
        </authorList>
    </citation>
    <scope>NUCLEOTIDE SEQUENCE [LARGE SCALE GENOMIC DNA]</scope>
    <source>
        <strain evidence="4">SBS 10</strain>
    </source>
</reference>
<feature type="domain" description="ABC transporter" evidence="3">
    <location>
        <begin position="82"/>
        <end position="164"/>
    </location>
</feature>
<keyword evidence="4" id="KW-0067">ATP-binding</keyword>
<accession>A0A432JLJ7</accession>
<keyword evidence="4" id="KW-0547">Nucleotide-binding</keyword>
<evidence type="ECO:0000313" key="4">
    <source>
        <dbReference type="EMBL" id="RUA23053.1"/>
    </source>
</evidence>
<name>A0A432JLJ7_9GAMM</name>
<dbReference type="EMBL" id="RXHI01000004">
    <property type="protein sequence ID" value="RUA23053.1"/>
    <property type="molecule type" value="Genomic_DNA"/>
</dbReference>
<proteinExistence type="predicted"/>
<dbReference type="PANTHER" id="PTHR42781:SF4">
    <property type="entry name" value="SPERMIDINE_PUTRESCINE IMPORT ATP-BINDING PROTEIN POTA"/>
    <property type="match status" value="1"/>
</dbReference>
<feature type="region of interest" description="Disordered" evidence="2">
    <location>
        <begin position="1"/>
        <end position="22"/>
    </location>
</feature>
<dbReference type="InterPro" id="IPR050093">
    <property type="entry name" value="ABC_SmlMolc_Importer"/>
</dbReference>
<evidence type="ECO:0000256" key="2">
    <source>
        <dbReference type="SAM" id="MobiDB-lite"/>
    </source>
</evidence>
<dbReference type="InterPro" id="IPR003439">
    <property type="entry name" value="ABC_transporter-like_ATP-bd"/>
</dbReference>